<gene>
    <name evidence="1" type="ORF">LCGC14_0975640</name>
</gene>
<protein>
    <submittedName>
        <fullName evidence="1">Uncharacterized protein</fullName>
    </submittedName>
</protein>
<evidence type="ECO:0000313" key="1">
    <source>
        <dbReference type="EMBL" id="KKN16455.1"/>
    </source>
</evidence>
<dbReference type="EMBL" id="LAZR01003612">
    <property type="protein sequence ID" value="KKN16455.1"/>
    <property type="molecule type" value="Genomic_DNA"/>
</dbReference>
<reference evidence="1" key="1">
    <citation type="journal article" date="2015" name="Nature">
        <title>Complex archaea that bridge the gap between prokaryotes and eukaryotes.</title>
        <authorList>
            <person name="Spang A."/>
            <person name="Saw J.H."/>
            <person name="Jorgensen S.L."/>
            <person name="Zaremba-Niedzwiedzka K."/>
            <person name="Martijn J."/>
            <person name="Lind A.E."/>
            <person name="van Eijk R."/>
            <person name="Schleper C."/>
            <person name="Guy L."/>
            <person name="Ettema T.J."/>
        </authorList>
    </citation>
    <scope>NUCLEOTIDE SEQUENCE</scope>
</reference>
<organism evidence="1">
    <name type="scientific">marine sediment metagenome</name>
    <dbReference type="NCBI Taxonomy" id="412755"/>
    <lineage>
        <taxon>unclassified sequences</taxon>
        <taxon>metagenomes</taxon>
        <taxon>ecological metagenomes</taxon>
    </lineage>
</organism>
<name>A0A0F9NA79_9ZZZZ</name>
<proteinExistence type="predicted"/>
<comment type="caution">
    <text evidence="1">The sequence shown here is derived from an EMBL/GenBank/DDBJ whole genome shotgun (WGS) entry which is preliminary data.</text>
</comment>
<dbReference type="AlphaFoldDB" id="A0A0F9NA79"/>
<sequence length="89" mass="9632">MTVEMQQHSTFILPGSPVSHNLCSPHVDGCECGPDQETRDQMWCNPYSVVGYCPTEGEGDECTADRSRLIRVLTGGGGFTHALKEESSG</sequence>
<accession>A0A0F9NA79</accession>